<evidence type="ECO:0000256" key="4">
    <source>
        <dbReference type="ARBA" id="ARBA00022475"/>
    </source>
</evidence>
<sequence>MSFNDIVGVLNDLIWSNYLVWLCLGAGVFFSLIMFFPQVRLIKDMVKQLFTDNSSENGVSSFQSFAMALGGRVGTGNIAGVATAIGFGGPGAIFWMWTIAFLGAGSAYIEAALAQVYKVEMDGEFRGGPSFYIEKGLGQKWYAVLFAVSAIISCGFFLPGVQANSIATAMDTAFSIPAPVTGGIVAALLGLIIFGGVKRIGKAAEVIVPFMAIAYIIVAVIIIILNISQIPSIFALIFSHALSAKAATGAVIGQAIMWGVKRGIYSNEAGQGTGPMAAGAAEVTHPAKQGLVQAFSVYVDTLFVCSATAFMILITGMYNIYDAAGNVLVENIPGVTPGPAFTQMALDSFMPGLGKGFVAIALFFFAFTTLMAYYYYAESNVAYIFRNSKNHKLIFNIARIALLVMTFVGAINSAGAVWALGDVGVGLMAWLNIVAILLLTKIGVATLRDFEAQKKLGMNPVFNPEKLGIKNADLWMKNLKKNEATAQRQVQEQAEKKEAKKNKVA</sequence>
<gene>
    <name evidence="10" type="ORF">ISU02_04665</name>
</gene>
<keyword evidence="6 8" id="KW-1133">Transmembrane helix</keyword>
<keyword evidence="8" id="KW-0769">Symport</keyword>
<keyword evidence="3 8" id="KW-0813">Transport</keyword>
<keyword evidence="4 8" id="KW-1003">Cell membrane</keyword>
<evidence type="ECO:0000256" key="6">
    <source>
        <dbReference type="ARBA" id="ARBA00022989"/>
    </source>
</evidence>
<dbReference type="PRINTS" id="PR00175">
    <property type="entry name" value="NAALASMPORT"/>
</dbReference>
<dbReference type="PANTHER" id="PTHR30330:SF7">
    <property type="entry name" value="SODIUM_PROTON-DEPENDENT ALANINE CARRIER PROTEIN YRBD-RELATED"/>
    <property type="match status" value="1"/>
</dbReference>
<proteinExistence type="inferred from homology"/>
<dbReference type="InterPro" id="IPR001463">
    <property type="entry name" value="Na/Ala_symport"/>
</dbReference>
<evidence type="ECO:0000256" key="3">
    <source>
        <dbReference type="ARBA" id="ARBA00022448"/>
    </source>
</evidence>
<dbReference type="NCBIfam" id="TIGR00835">
    <property type="entry name" value="agcS"/>
    <property type="match status" value="1"/>
</dbReference>
<organism evidence="10 11">
    <name type="scientific">Fusibacter ferrireducens</name>
    <dbReference type="NCBI Taxonomy" id="2785058"/>
    <lineage>
        <taxon>Bacteria</taxon>
        <taxon>Bacillati</taxon>
        <taxon>Bacillota</taxon>
        <taxon>Clostridia</taxon>
        <taxon>Eubacteriales</taxon>
        <taxon>Eubacteriales Family XII. Incertae Sedis</taxon>
        <taxon>Fusibacter</taxon>
    </lineage>
</organism>
<evidence type="ECO:0000256" key="7">
    <source>
        <dbReference type="ARBA" id="ARBA00023136"/>
    </source>
</evidence>
<feature type="transmembrane region" description="Helical" evidence="8">
    <location>
        <begin position="173"/>
        <end position="194"/>
    </location>
</feature>
<evidence type="ECO:0000313" key="11">
    <source>
        <dbReference type="Proteomes" id="UP000614200"/>
    </source>
</evidence>
<protein>
    <submittedName>
        <fullName evidence="10">Alanine:cation symporter family protein</fullName>
    </submittedName>
</protein>
<dbReference type="Proteomes" id="UP000614200">
    <property type="component" value="Unassembled WGS sequence"/>
</dbReference>
<feature type="transmembrane region" description="Helical" evidence="8">
    <location>
        <begin position="356"/>
        <end position="376"/>
    </location>
</feature>
<comment type="caution">
    <text evidence="10">The sequence shown here is derived from an EMBL/GenBank/DDBJ whole genome shotgun (WGS) entry which is preliminary data.</text>
</comment>
<dbReference type="Gene3D" id="1.20.1740.10">
    <property type="entry name" value="Amino acid/polyamine transporter I"/>
    <property type="match status" value="1"/>
</dbReference>
<evidence type="ECO:0000256" key="2">
    <source>
        <dbReference type="ARBA" id="ARBA00009261"/>
    </source>
</evidence>
<feature type="transmembrane region" description="Helical" evidence="8">
    <location>
        <begin position="141"/>
        <end position="161"/>
    </location>
</feature>
<feature type="transmembrane region" description="Helical" evidence="8">
    <location>
        <begin position="427"/>
        <end position="447"/>
    </location>
</feature>
<keyword evidence="7 8" id="KW-0472">Membrane</keyword>
<dbReference type="RefSeq" id="WP_194700626.1">
    <property type="nucleotide sequence ID" value="NZ_JADKNH010000002.1"/>
</dbReference>
<keyword evidence="11" id="KW-1185">Reference proteome</keyword>
<evidence type="ECO:0000256" key="1">
    <source>
        <dbReference type="ARBA" id="ARBA00004651"/>
    </source>
</evidence>
<dbReference type="PANTHER" id="PTHR30330">
    <property type="entry name" value="AGSS FAMILY TRANSPORTER, SODIUM-ALANINE"/>
    <property type="match status" value="1"/>
</dbReference>
<comment type="similarity">
    <text evidence="2 8">Belongs to the alanine or glycine:cation symporter (AGCS) (TC 2.A.25) family.</text>
</comment>
<feature type="region of interest" description="Disordered" evidence="9">
    <location>
        <begin position="485"/>
        <end position="505"/>
    </location>
</feature>
<feature type="transmembrane region" description="Helical" evidence="8">
    <location>
        <begin position="18"/>
        <end position="37"/>
    </location>
</feature>
<feature type="transmembrane region" description="Helical" evidence="8">
    <location>
        <begin position="206"/>
        <end position="227"/>
    </location>
</feature>
<dbReference type="EMBL" id="JADKNH010000002">
    <property type="protein sequence ID" value="MBF4692394.1"/>
    <property type="molecule type" value="Genomic_DNA"/>
</dbReference>
<keyword evidence="5 8" id="KW-0812">Transmembrane</keyword>
<evidence type="ECO:0000256" key="8">
    <source>
        <dbReference type="RuleBase" id="RU363064"/>
    </source>
</evidence>
<comment type="subcellular location">
    <subcellularLocation>
        <location evidence="1 8">Cell membrane</location>
        <topology evidence="1 8">Multi-pass membrane protein</topology>
    </subcellularLocation>
</comment>
<feature type="transmembrane region" description="Helical" evidence="8">
    <location>
        <begin position="297"/>
        <end position="321"/>
    </location>
</feature>
<dbReference type="Pfam" id="PF01235">
    <property type="entry name" value="Na_Ala_symp"/>
    <property type="match status" value="1"/>
</dbReference>
<accession>A0ABR9ZPQ3</accession>
<name>A0ABR9ZPQ3_9FIRM</name>
<evidence type="ECO:0000256" key="9">
    <source>
        <dbReference type="SAM" id="MobiDB-lite"/>
    </source>
</evidence>
<reference evidence="10 11" key="1">
    <citation type="submission" date="2020-11" db="EMBL/GenBank/DDBJ databases">
        <title>Fusibacter basophilias sp. nov.</title>
        <authorList>
            <person name="Qiu D."/>
        </authorList>
    </citation>
    <scope>NUCLEOTIDE SEQUENCE [LARGE SCALE GENOMIC DNA]</scope>
    <source>
        <strain evidence="10 11">Q10-2</strain>
    </source>
</reference>
<evidence type="ECO:0000256" key="5">
    <source>
        <dbReference type="ARBA" id="ARBA00022692"/>
    </source>
</evidence>
<feature type="transmembrane region" description="Helical" evidence="8">
    <location>
        <begin position="397"/>
        <end position="421"/>
    </location>
</feature>
<evidence type="ECO:0000313" key="10">
    <source>
        <dbReference type="EMBL" id="MBF4692394.1"/>
    </source>
</evidence>